<accession>A0A3L6DVQ4</accession>
<dbReference type="Proteomes" id="UP000251960">
    <property type="component" value="Chromosome 8"/>
</dbReference>
<proteinExistence type="predicted"/>
<evidence type="ECO:0000313" key="1">
    <source>
        <dbReference type="EMBL" id="PWZ11711.1"/>
    </source>
</evidence>
<organism evidence="1 2">
    <name type="scientific">Zea mays</name>
    <name type="common">Maize</name>
    <dbReference type="NCBI Taxonomy" id="4577"/>
    <lineage>
        <taxon>Eukaryota</taxon>
        <taxon>Viridiplantae</taxon>
        <taxon>Streptophyta</taxon>
        <taxon>Embryophyta</taxon>
        <taxon>Tracheophyta</taxon>
        <taxon>Spermatophyta</taxon>
        <taxon>Magnoliopsida</taxon>
        <taxon>Liliopsida</taxon>
        <taxon>Poales</taxon>
        <taxon>Poaceae</taxon>
        <taxon>PACMAD clade</taxon>
        <taxon>Panicoideae</taxon>
        <taxon>Andropogonodae</taxon>
        <taxon>Andropogoneae</taxon>
        <taxon>Tripsacinae</taxon>
        <taxon>Zea</taxon>
    </lineage>
</organism>
<reference evidence="1 2" key="1">
    <citation type="journal article" date="2018" name="Nat. Genet.">
        <title>Extensive intraspecific gene order and gene structural variations between Mo17 and other maize genomes.</title>
        <authorList>
            <person name="Sun S."/>
            <person name="Zhou Y."/>
            <person name="Chen J."/>
            <person name="Shi J."/>
            <person name="Zhao H."/>
            <person name="Zhao H."/>
            <person name="Song W."/>
            <person name="Zhang M."/>
            <person name="Cui Y."/>
            <person name="Dong X."/>
            <person name="Liu H."/>
            <person name="Ma X."/>
            <person name="Jiao Y."/>
            <person name="Wang B."/>
            <person name="Wei X."/>
            <person name="Stein J.C."/>
            <person name="Glaubitz J.C."/>
            <person name="Lu F."/>
            <person name="Yu G."/>
            <person name="Liang C."/>
            <person name="Fengler K."/>
            <person name="Li B."/>
            <person name="Rafalski A."/>
            <person name="Schnable P.S."/>
            <person name="Ware D.H."/>
            <person name="Buckler E.S."/>
            <person name="Lai J."/>
        </authorList>
    </citation>
    <scope>NUCLEOTIDE SEQUENCE [LARGE SCALE GENOMIC DNA]</scope>
    <source>
        <strain evidence="2">cv. Missouri 17</strain>
        <tissue evidence="1">Seedling</tissue>
    </source>
</reference>
<evidence type="ECO:0000313" key="2">
    <source>
        <dbReference type="Proteomes" id="UP000251960"/>
    </source>
</evidence>
<protein>
    <submittedName>
        <fullName evidence="1">Uncharacterized protein</fullName>
    </submittedName>
</protein>
<sequence>MGLEKNRKDFDLFGIETHPIHMDRE</sequence>
<gene>
    <name evidence="1" type="ORF">Zm00014a_039760</name>
</gene>
<name>A0A3L6DVQ4_MAIZE</name>
<dbReference type="AlphaFoldDB" id="A0A3L6DVQ4"/>
<comment type="caution">
    <text evidence="1">The sequence shown here is derived from an EMBL/GenBank/DDBJ whole genome shotgun (WGS) entry which is preliminary data.</text>
</comment>
<dbReference type="EMBL" id="NCVQ01000009">
    <property type="protein sequence ID" value="PWZ11711.1"/>
    <property type="molecule type" value="Genomic_DNA"/>
</dbReference>